<sequence>MTLSGQRKIILLAADGVHENEVLSIRERASAAGMNLVIASLTGAALQSVNGLDKGQLLEPDMAVDQVKPEDYDALVIPDGLYSVDALRGNTLVIEIVTKFLEEGKPLGVIGHAPWILIESGLVTNRSLSSWHTLRVDILNAGGHWVKSPVHNDMALVSAASSDYIEDFLDRFISEVQSGVHTSRGAAPGKDKVLESSEESFPASDAPGWVSSSEREEES</sequence>
<gene>
    <name evidence="4" type="ordered locus">Tter_0559</name>
</gene>
<dbReference type="InterPro" id="IPR006286">
    <property type="entry name" value="C56_PfpI-like"/>
</dbReference>
<dbReference type="eggNOG" id="COG0693">
    <property type="taxonomic scope" value="Bacteria"/>
</dbReference>
<dbReference type="PANTHER" id="PTHR42733:SF12">
    <property type="entry name" value="PROTEINASE"/>
    <property type="match status" value="1"/>
</dbReference>
<protein>
    <submittedName>
        <fullName evidence="4">ThiJ/PfpI domain protein</fullName>
    </submittedName>
</protein>
<evidence type="ECO:0000256" key="1">
    <source>
        <dbReference type="ARBA" id="ARBA00008542"/>
    </source>
</evidence>
<dbReference type="HOGENOM" id="CLU_000445_44_4_0"/>
<name>D1CEX1_THET1</name>
<dbReference type="AlphaFoldDB" id="D1CEX1"/>
<dbReference type="Proteomes" id="UP000000323">
    <property type="component" value="Chromosome 1"/>
</dbReference>
<dbReference type="OrthoDB" id="9792284at2"/>
<reference evidence="5" key="1">
    <citation type="journal article" date="2010" name="Stand. Genomic Sci.">
        <title>Complete genome sequence of 'Thermobaculum terrenum' type strain (YNP1).</title>
        <authorList>
            <person name="Kiss H."/>
            <person name="Cleland D."/>
            <person name="Lapidus A."/>
            <person name="Lucas S."/>
            <person name="Glavina Del Rio T."/>
            <person name="Nolan M."/>
            <person name="Tice H."/>
            <person name="Han C."/>
            <person name="Goodwin L."/>
            <person name="Pitluck S."/>
            <person name="Liolios K."/>
            <person name="Ivanova N."/>
            <person name="Mavromatis K."/>
            <person name="Ovchinnikova G."/>
            <person name="Pati A."/>
            <person name="Chen A."/>
            <person name="Palaniappan K."/>
            <person name="Land M."/>
            <person name="Hauser L."/>
            <person name="Chang Y."/>
            <person name="Jeffries C."/>
            <person name="Lu M."/>
            <person name="Brettin T."/>
            <person name="Detter J."/>
            <person name="Goker M."/>
            <person name="Tindall B."/>
            <person name="Beck B."/>
            <person name="McDermott T."/>
            <person name="Woyke T."/>
            <person name="Bristow J."/>
            <person name="Eisen J."/>
            <person name="Markowitz V."/>
            <person name="Hugenholtz P."/>
            <person name="Kyrpides N."/>
            <person name="Klenk H."/>
            <person name="Cheng J."/>
        </authorList>
    </citation>
    <scope>NUCLEOTIDE SEQUENCE [LARGE SCALE GENOMIC DNA]</scope>
    <source>
        <strain evidence="5">ATCC BAA-798 / YNP1</strain>
    </source>
</reference>
<dbReference type="PANTHER" id="PTHR42733">
    <property type="entry name" value="DJ-1 PROTEIN"/>
    <property type="match status" value="1"/>
</dbReference>
<dbReference type="SUPFAM" id="SSF52317">
    <property type="entry name" value="Class I glutamine amidotransferase-like"/>
    <property type="match status" value="1"/>
</dbReference>
<dbReference type="EMBL" id="CP001825">
    <property type="protein sequence ID" value="ACZ41477.1"/>
    <property type="molecule type" value="Genomic_DNA"/>
</dbReference>
<dbReference type="STRING" id="525904.Tter_0559"/>
<evidence type="ECO:0000313" key="5">
    <source>
        <dbReference type="Proteomes" id="UP000000323"/>
    </source>
</evidence>
<dbReference type="InterPro" id="IPR002818">
    <property type="entry name" value="DJ-1/PfpI"/>
</dbReference>
<dbReference type="Pfam" id="PF01965">
    <property type="entry name" value="DJ-1_PfpI"/>
    <property type="match status" value="1"/>
</dbReference>
<evidence type="ECO:0000259" key="3">
    <source>
        <dbReference type="Pfam" id="PF01965"/>
    </source>
</evidence>
<evidence type="ECO:0000313" key="4">
    <source>
        <dbReference type="EMBL" id="ACZ41477.1"/>
    </source>
</evidence>
<evidence type="ECO:0000256" key="2">
    <source>
        <dbReference type="SAM" id="MobiDB-lite"/>
    </source>
</evidence>
<keyword evidence="5" id="KW-1185">Reference proteome</keyword>
<organism evidence="4 5">
    <name type="scientific">Thermobaculum terrenum (strain ATCC BAA-798 / CCMEE 7001 / YNP1)</name>
    <dbReference type="NCBI Taxonomy" id="525904"/>
    <lineage>
        <taxon>Bacteria</taxon>
        <taxon>Bacillati</taxon>
        <taxon>Chloroflexota</taxon>
        <taxon>Chloroflexia</taxon>
        <taxon>Candidatus Thermobaculales</taxon>
        <taxon>Candidatus Thermobaculaceae</taxon>
        <taxon>Thermobaculum</taxon>
    </lineage>
</organism>
<dbReference type="PROSITE" id="PS51276">
    <property type="entry name" value="PEPTIDASE_C56_PFPI"/>
    <property type="match status" value="1"/>
</dbReference>
<dbReference type="InterPro" id="IPR029062">
    <property type="entry name" value="Class_I_gatase-like"/>
</dbReference>
<proteinExistence type="inferred from homology"/>
<feature type="region of interest" description="Disordered" evidence="2">
    <location>
        <begin position="180"/>
        <end position="219"/>
    </location>
</feature>
<accession>D1CEX1</accession>
<comment type="similarity">
    <text evidence="1">Belongs to the peptidase C56 family.</text>
</comment>
<dbReference type="Gene3D" id="3.40.50.880">
    <property type="match status" value="1"/>
</dbReference>
<feature type="domain" description="DJ-1/PfpI" evidence="3">
    <location>
        <begin position="7"/>
        <end position="173"/>
    </location>
</feature>
<dbReference type="RefSeq" id="WP_012874512.1">
    <property type="nucleotide sequence ID" value="NC_013525.1"/>
</dbReference>
<dbReference type="KEGG" id="ttr:Tter_0559"/>